<feature type="signal peptide" evidence="7">
    <location>
        <begin position="1"/>
        <end position="19"/>
    </location>
</feature>
<evidence type="ECO:0000313" key="8">
    <source>
        <dbReference type="EMBL" id="NBC68820.1"/>
    </source>
</evidence>
<dbReference type="PANTHER" id="PTHR43649">
    <property type="entry name" value="ARABINOSE-BINDING PROTEIN-RELATED"/>
    <property type="match status" value="1"/>
</dbReference>
<organism evidence="8 9">
    <name type="scientific">Paenibacillus sacheonensis</name>
    <dbReference type="NCBI Taxonomy" id="742054"/>
    <lineage>
        <taxon>Bacteria</taxon>
        <taxon>Bacillati</taxon>
        <taxon>Bacillota</taxon>
        <taxon>Bacilli</taxon>
        <taxon>Bacillales</taxon>
        <taxon>Paenibacillaceae</taxon>
        <taxon>Paenibacillus</taxon>
    </lineage>
</organism>
<dbReference type="InterPro" id="IPR006059">
    <property type="entry name" value="SBP"/>
</dbReference>
<keyword evidence="5" id="KW-0449">Lipoprotein</keyword>
<evidence type="ECO:0000256" key="5">
    <source>
        <dbReference type="ARBA" id="ARBA00023288"/>
    </source>
</evidence>
<feature type="region of interest" description="Disordered" evidence="6">
    <location>
        <begin position="28"/>
        <end position="53"/>
    </location>
</feature>
<dbReference type="PROSITE" id="PS51257">
    <property type="entry name" value="PROKAR_LIPOPROTEIN"/>
    <property type="match status" value="1"/>
</dbReference>
<sequence length="460" mass="50558">MKKWAGITLAAALTVGALSGCGSDNNSNNGSSGNKASSGNNASSSGNNAASNKPGKVTTIDFWQLDGTGTQDFYVTLIKQFEQAHPDIKVKMANIPEDGFFEKLNASFAAGKGPDMWGGWYSTDEFERGYIAPLDEFIARDNYDMSKYFQPATALRLQGADGHYYGLPRDMSNAVIYYNKDLFDKYGVPYPSPDWTLDDFHDAAKKLTHTDEGVYGTDLFASDFNAITGNPIIWNMGGDVASDDGKKVKGFVDSPQMIELFQYAQTLSKEGVNAPSSVMQTAGDQGPFSAGKIGMSLGFLWGYNDVKKAAFKAGAVAFPKDAGSDLNFSWTEEVSWYMNNKSEKKDATWEFMKYLSSPEVGKQAIDTKFMWGPPMPSVWEEKGLEQDELLKVFLEQAKLKTKAPSYDRNRTWNEVGGMFTQAYTDVVNPVDGKSYKDPAAVLPKVADEMQAKIDELLAQQ</sequence>
<feature type="compositionally biased region" description="Low complexity" evidence="6">
    <location>
        <begin position="28"/>
        <end position="52"/>
    </location>
</feature>
<evidence type="ECO:0000256" key="7">
    <source>
        <dbReference type="SAM" id="SignalP"/>
    </source>
</evidence>
<dbReference type="AlphaFoldDB" id="A0A7X5C025"/>
<feature type="chain" id="PRO_5039137273" evidence="7">
    <location>
        <begin position="20"/>
        <end position="460"/>
    </location>
</feature>
<dbReference type="PANTHER" id="PTHR43649:SF33">
    <property type="entry name" value="POLYGALACTURONAN_RHAMNOGALACTURONAN-BINDING PROTEIN YTCQ"/>
    <property type="match status" value="1"/>
</dbReference>
<dbReference type="RefSeq" id="WP_161696010.1">
    <property type="nucleotide sequence ID" value="NZ_JAAAMU010000003.1"/>
</dbReference>
<keyword evidence="2 7" id="KW-0732">Signal</keyword>
<dbReference type="SUPFAM" id="SSF53850">
    <property type="entry name" value="Periplasmic binding protein-like II"/>
    <property type="match status" value="1"/>
</dbReference>
<proteinExistence type="predicted"/>
<keyword evidence="1" id="KW-1003">Cell membrane</keyword>
<dbReference type="CDD" id="cd13585">
    <property type="entry name" value="PBP2_TMBP_like"/>
    <property type="match status" value="1"/>
</dbReference>
<dbReference type="OrthoDB" id="9782846at2"/>
<name>A0A7X5C025_9BACL</name>
<dbReference type="Proteomes" id="UP000558113">
    <property type="component" value="Unassembled WGS sequence"/>
</dbReference>
<dbReference type="EMBL" id="JAAAMU010000003">
    <property type="protein sequence ID" value="NBC68820.1"/>
    <property type="molecule type" value="Genomic_DNA"/>
</dbReference>
<dbReference type="Pfam" id="PF01547">
    <property type="entry name" value="SBP_bac_1"/>
    <property type="match status" value="1"/>
</dbReference>
<gene>
    <name evidence="8" type="ORF">GT003_07460</name>
</gene>
<keyword evidence="3" id="KW-0472">Membrane</keyword>
<evidence type="ECO:0000256" key="1">
    <source>
        <dbReference type="ARBA" id="ARBA00022475"/>
    </source>
</evidence>
<evidence type="ECO:0000256" key="4">
    <source>
        <dbReference type="ARBA" id="ARBA00023139"/>
    </source>
</evidence>
<keyword evidence="9" id="KW-1185">Reference proteome</keyword>
<evidence type="ECO:0000256" key="2">
    <source>
        <dbReference type="ARBA" id="ARBA00022729"/>
    </source>
</evidence>
<accession>A0A7X5C025</accession>
<comment type="caution">
    <text evidence="8">The sequence shown here is derived from an EMBL/GenBank/DDBJ whole genome shotgun (WGS) entry which is preliminary data.</text>
</comment>
<dbReference type="InterPro" id="IPR050490">
    <property type="entry name" value="Bact_solute-bd_prot1"/>
</dbReference>
<evidence type="ECO:0000313" key="9">
    <source>
        <dbReference type="Proteomes" id="UP000558113"/>
    </source>
</evidence>
<evidence type="ECO:0000256" key="6">
    <source>
        <dbReference type="SAM" id="MobiDB-lite"/>
    </source>
</evidence>
<keyword evidence="4" id="KW-0564">Palmitate</keyword>
<evidence type="ECO:0000256" key="3">
    <source>
        <dbReference type="ARBA" id="ARBA00023136"/>
    </source>
</evidence>
<dbReference type="Gene3D" id="3.40.190.10">
    <property type="entry name" value="Periplasmic binding protein-like II"/>
    <property type="match status" value="1"/>
</dbReference>
<protein>
    <submittedName>
        <fullName evidence="8">Extracellular solute-binding protein</fullName>
    </submittedName>
</protein>
<reference evidence="8 9" key="1">
    <citation type="submission" date="2020-01" db="EMBL/GenBank/DDBJ databases">
        <title>Paenibacillus soybeanensis sp. nov. isolated from the nodules of soybean (Glycine max(L.) Merr).</title>
        <authorList>
            <person name="Wang H."/>
        </authorList>
    </citation>
    <scope>NUCLEOTIDE SEQUENCE [LARGE SCALE GENOMIC DNA]</scope>
    <source>
        <strain evidence="8 9">DSM 23054</strain>
    </source>
</reference>